<dbReference type="Proteomes" id="UP001620645">
    <property type="component" value="Unassembled WGS sequence"/>
</dbReference>
<gene>
    <name evidence="2" type="ORF">niasHS_016556</name>
</gene>
<accession>A0ABD2HV40</accession>
<feature type="compositionally biased region" description="Acidic residues" evidence="1">
    <location>
        <begin position="405"/>
        <end position="439"/>
    </location>
</feature>
<proteinExistence type="predicted"/>
<protein>
    <recommendedName>
        <fullName evidence="4">AAA+ ATPase domain-containing protein</fullName>
    </recommendedName>
</protein>
<evidence type="ECO:0008006" key="4">
    <source>
        <dbReference type="Google" id="ProtNLM"/>
    </source>
</evidence>
<evidence type="ECO:0000256" key="1">
    <source>
        <dbReference type="SAM" id="MobiDB-lite"/>
    </source>
</evidence>
<evidence type="ECO:0000313" key="2">
    <source>
        <dbReference type="EMBL" id="KAL3070258.1"/>
    </source>
</evidence>
<evidence type="ECO:0000313" key="3">
    <source>
        <dbReference type="Proteomes" id="UP001620645"/>
    </source>
</evidence>
<sequence>MFKHPFTMCVAGCTGSGKSQWVDRLLSNIDLLVSEGPITGVLYCYGEVNDNVLRLQRMESATSDNNTEGKHSLRMCHGAPEEGDVEREARATGGRLLLVLDDLMSGGLRCGFLDTVFTRGSHNWGVSVVLITQHLFTRELRIARNNCHYMVLMRNPAGALQIRNLGAQLFPGGALRYFLEAYEDATAEPFGYLLVDMHPTTGQQLRLKTHIYPGEIKQQSTQKKIQRGGANKTLKKRIEGSGEERRPSSSRKHAPSRPPVLSEHVRRHIDFFQQLKAARGSPPRCQALNYGFRHRCAASGGDERAERKVRGLELTYTASQLLPFERMRQLVLNFFGRVPDAEQRVAVPCTRFVRTKRAEVFTRRGTKLYQPVYTKGLVVALDDREAGGGGGAGNAYFTRPFGWYDNDEADRDDADEEEEAEDGEQSYESDTDDDDDDIDFLVHV</sequence>
<organism evidence="2 3">
    <name type="scientific">Heterodera schachtii</name>
    <name type="common">Sugarbeet cyst nematode worm</name>
    <name type="synonym">Tylenchus schachtii</name>
    <dbReference type="NCBI Taxonomy" id="97005"/>
    <lineage>
        <taxon>Eukaryota</taxon>
        <taxon>Metazoa</taxon>
        <taxon>Ecdysozoa</taxon>
        <taxon>Nematoda</taxon>
        <taxon>Chromadorea</taxon>
        <taxon>Rhabditida</taxon>
        <taxon>Tylenchina</taxon>
        <taxon>Tylenchomorpha</taxon>
        <taxon>Tylenchoidea</taxon>
        <taxon>Heteroderidae</taxon>
        <taxon>Heteroderinae</taxon>
        <taxon>Heterodera</taxon>
    </lineage>
</organism>
<dbReference type="AlphaFoldDB" id="A0ABD2HV40"/>
<dbReference type="EMBL" id="JBICCN010000412">
    <property type="protein sequence ID" value="KAL3070258.1"/>
    <property type="molecule type" value="Genomic_DNA"/>
</dbReference>
<reference evidence="2 3" key="1">
    <citation type="submission" date="2024-10" db="EMBL/GenBank/DDBJ databases">
        <authorList>
            <person name="Kim D."/>
        </authorList>
    </citation>
    <scope>NUCLEOTIDE SEQUENCE [LARGE SCALE GENOMIC DNA]</scope>
    <source>
        <strain evidence="2">Taebaek</strain>
    </source>
</reference>
<feature type="region of interest" description="Disordered" evidence="1">
    <location>
        <begin position="217"/>
        <end position="260"/>
    </location>
</feature>
<comment type="caution">
    <text evidence="2">The sequence shown here is derived from an EMBL/GenBank/DDBJ whole genome shotgun (WGS) entry which is preliminary data.</text>
</comment>
<feature type="compositionally biased region" description="Basic and acidic residues" evidence="1">
    <location>
        <begin position="236"/>
        <end position="247"/>
    </location>
</feature>
<feature type="region of interest" description="Disordered" evidence="1">
    <location>
        <begin position="402"/>
        <end position="439"/>
    </location>
</feature>
<keyword evidence="3" id="KW-1185">Reference proteome</keyword>
<name>A0ABD2HV40_HETSC</name>